<dbReference type="InterPro" id="IPR050377">
    <property type="entry name" value="Radical_SAM_PqqE_MftC-like"/>
</dbReference>
<keyword evidence="3" id="KW-0479">Metal-binding</keyword>
<evidence type="ECO:0000256" key="5">
    <source>
        <dbReference type="ARBA" id="ARBA00023014"/>
    </source>
</evidence>
<dbReference type="InterPro" id="IPR007197">
    <property type="entry name" value="rSAM"/>
</dbReference>
<evidence type="ECO:0000259" key="6">
    <source>
        <dbReference type="PROSITE" id="PS51918"/>
    </source>
</evidence>
<keyword evidence="2" id="KW-0949">S-adenosyl-L-methionine</keyword>
<evidence type="ECO:0000313" key="7">
    <source>
        <dbReference type="EMBL" id="PWW42028.1"/>
    </source>
</evidence>
<dbReference type="Pfam" id="PF13186">
    <property type="entry name" value="SPASM"/>
    <property type="match status" value="1"/>
</dbReference>
<comment type="cofactor">
    <cofactor evidence="1">
        <name>[4Fe-4S] cluster</name>
        <dbReference type="ChEBI" id="CHEBI:49883"/>
    </cofactor>
</comment>
<dbReference type="SFLD" id="SFLDS00029">
    <property type="entry name" value="Radical_SAM"/>
    <property type="match status" value="1"/>
</dbReference>
<dbReference type="SFLD" id="SFLDG01384">
    <property type="entry name" value="thioether_bond_formation_requi"/>
    <property type="match status" value="1"/>
</dbReference>
<proteinExistence type="predicted"/>
<dbReference type="PANTHER" id="PTHR11228">
    <property type="entry name" value="RADICAL SAM DOMAIN PROTEIN"/>
    <property type="match status" value="1"/>
</dbReference>
<comment type="caution">
    <text evidence="7">The sequence shown here is derived from an EMBL/GenBank/DDBJ whole genome shotgun (WGS) entry which is preliminary data.</text>
</comment>
<dbReference type="InterPro" id="IPR058240">
    <property type="entry name" value="rSAM_sf"/>
</dbReference>
<dbReference type="InterPro" id="IPR023885">
    <property type="entry name" value="4Fe4S-binding_SPASM_dom"/>
</dbReference>
<dbReference type="SFLD" id="SFLDG01386">
    <property type="entry name" value="main_SPASM_domain-containing"/>
    <property type="match status" value="1"/>
</dbReference>
<dbReference type="GO" id="GO:0046872">
    <property type="term" value="F:metal ion binding"/>
    <property type="evidence" value="ECO:0007669"/>
    <property type="project" value="UniProtKB-KW"/>
</dbReference>
<feature type="domain" description="Radical SAM core" evidence="6">
    <location>
        <begin position="97"/>
        <end position="308"/>
    </location>
</feature>
<dbReference type="AlphaFoldDB" id="A0A855YC50"/>
<dbReference type="Gene3D" id="3.20.20.70">
    <property type="entry name" value="Aldolase class I"/>
    <property type="match status" value="1"/>
</dbReference>
<accession>A0A855YC50</accession>
<dbReference type="SMART" id="SM00729">
    <property type="entry name" value="Elp3"/>
    <property type="match status" value="1"/>
</dbReference>
<protein>
    <submittedName>
        <fullName evidence="7">Radical SAM protein with 4Fe4S-binding SPASM domain</fullName>
    </submittedName>
</protein>
<evidence type="ECO:0000256" key="3">
    <source>
        <dbReference type="ARBA" id="ARBA00022723"/>
    </source>
</evidence>
<dbReference type="RefSeq" id="WP_244192827.1">
    <property type="nucleotide sequence ID" value="NZ_QGTZ01000004.1"/>
</dbReference>
<dbReference type="EMBL" id="QGTZ01000004">
    <property type="protein sequence ID" value="PWW42028.1"/>
    <property type="molecule type" value="Genomic_DNA"/>
</dbReference>
<dbReference type="SFLD" id="SFLDG01067">
    <property type="entry name" value="SPASM/twitch_domain_containing"/>
    <property type="match status" value="1"/>
</dbReference>
<dbReference type="InterPro" id="IPR023867">
    <property type="entry name" value="Sulphatase_maturase_rSAM"/>
</dbReference>
<dbReference type="CDD" id="cd01335">
    <property type="entry name" value="Radical_SAM"/>
    <property type="match status" value="1"/>
</dbReference>
<dbReference type="InterPro" id="IPR013785">
    <property type="entry name" value="Aldolase_TIM"/>
</dbReference>
<evidence type="ECO:0000256" key="2">
    <source>
        <dbReference type="ARBA" id="ARBA00022691"/>
    </source>
</evidence>
<dbReference type="NCBIfam" id="TIGR04085">
    <property type="entry name" value="rSAM_more_4Fe4S"/>
    <property type="match status" value="1"/>
</dbReference>
<evidence type="ECO:0000256" key="4">
    <source>
        <dbReference type="ARBA" id="ARBA00023004"/>
    </source>
</evidence>
<evidence type="ECO:0000256" key="1">
    <source>
        <dbReference type="ARBA" id="ARBA00001966"/>
    </source>
</evidence>
<dbReference type="InterPro" id="IPR006638">
    <property type="entry name" value="Elp3/MiaA/NifB-like_rSAM"/>
</dbReference>
<dbReference type="Proteomes" id="UP000247078">
    <property type="component" value="Unassembled WGS sequence"/>
</dbReference>
<keyword evidence="5" id="KW-0411">Iron-sulfur</keyword>
<dbReference type="GO" id="GO:0016491">
    <property type="term" value="F:oxidoreductase activity"/>
    <property type="evidence" value="ECO:0007669"/>
    <property type="project" value="InterPro"/>
</dbReference>
<dbReference type="GO" id="GO:0051536">
    <property type="term" value="F:iron-sulfur cluster binding"/>
    <property type="evidence" value="ECO:0007669"/>
    <property type="project" value="UniProtKB-KW"/>
</dbReference>
<dbReference type="Pfam" id="PF04055">
    <property type="entry name" value="Radical_SAM"/>
    <property type="match status" value="1"/>
</dbReference>
<reference evidence="7 8" key="1">
    <citation type="submission" date="2018-05" db="EMBL/GenBank/DDBJ databases">
        <title>Freshwater and sediment microbial communities from various areas in North America, analyzing microbe dynamics in response to fracking.</title>
        <authorList>
            <person name="Lamendella R."/>
        </authorList>
    </citation>
    <scope>NUCLEOTIDE SEQUENCE [LARGE SCALE GENOMIC DNA]</scope>
    <source>
        <strain evidence="7 8">DB-3</strain>
    </source>
</reference>
<sequence length="443" mass="51124">MEKLSFPELSIYRESNDYIIHNFQLNSWVVLNEKEYMIASELIFNKKSVGELIGVIEDKNLVNYVVNLLLLYKIGFRGELPQDYNDYFLNVNNSLEGMKPSVVYFVTTYKCNLNCIYCYAESSPQRSMDGDLTTEEALNMFDEIKELGAKTIVFTGGEAFLRKDIFELMEYVKSLNMKVNVITNGSLIQNKKKAERLAKVANLVTISLDSMNENEHDKNRGKGTWTKAKNAIDLLLESGCNIKINQTITKNNLFSSEQILKFTKRNKIQLKIIPTSSLGRGKNDELSQSLNQDERREFEKELYRLSEEDLENNNYSSIKQFEHRKHCGHGSGEFSIDSKGNVYLCKLMHEPNMLAGNIKAQELSKIYHQSPLFIEARKRTVYNLPECKKCTFKEFCGGGCRAIQASETGDINGTNYLECIYIRKSFRKQMWNYFQKSKKEVLI</sequence>
<name>A0A855YC50_9BACL</name>
<evidence type="ECO:0000313" key="8">
    <source>
        <dbReference type="Proteomes" id="UP000247078"/>
    </source>
</evidence>
<keyword evidence="4" id="KW-0408">Iron</keyword>
<organism evidence="7 8">
    <name type="scientific">Paenibacillus pabuli</name>
    <dbReference type="NCBI Taxonomy" id="1472"/>
    <lineage>
        <taxon>Bacteria</taxon>
        <taxon>Bacillati</taxon>
        <taxon>Bacillota</taxon>
        <taxon>Bacilli</taxon>
        <taxon>Bacillales</taxon>
        <taxon>Paenibacillaceae</taxon>
        <taxon>Paenibacillus</taxon>
    </lineage>
</organism>
<dbReference type="PROSITE" id="PS51918">
    <property type="entry name" value="RADICAL_SAM"/>
    <property type="match status" value="1"/>
</dbReference>
<dbReference type="PANTHER" id="PTHR11228:SF35">
    <property type="entry name" value="MOLYBDENUM COFACTOR BIOSYNTHESIS PROTEIN A-RELATED"/>
    <property type="match status" value="1"/>
</dbReference>
<gene>
    <name evidence="7" type="ORF">DET56_10483</name>
</gene>
<dbReference type="SUPFAM" id="SSF102114">
    <property type="entry name" value="Radical SAM enzymes"/>
    <property type="match status" value="1"/>
</dbReference>